<evidence type="ECO:0000256" key="11">
    <source>
        <dbReference type="ARBA" id="ARBA00047984"/>
    </source>
</evidence>
<evidence type="ECO:0000256" key="2">
    <source>
        <dbReference type="ARBA" id="ARBA00005601"/>
    </source>
</evidence>
<gene>
    <name evidence="14" type="ORF">NP233_g5406</name>
</gene>
<dbReference type="EC" id="3.6.4.13" evidence="3"/>
<keyword evidence="10" id="KW-0943">RNA-mediated gene silencing</keyword>
<evidence type="ECO:0000256" key="3">
    <source>
        <dbReference type="ARBA" id="ARBA00012552"/>
    </source>
</evidence>
<evidence type="ECO:0000256" key="4">
    <source>
        <dbReference type="ARBA" id="ARBA00022490"/>
    </source>
</evidence>
<comment type="similarity">
    <text evidence="2">Belongs to the DNA2/NAM7 helicase family. SDE3 subfamily.</text>
</comment>
<keyword evidence="6" id="KW-0378">Hydrolase</keyword>
<dbReference type="GO" id="GO:0003723">
    <property type="term" value="F:RNA binding"/>
    <property type="evidence" value="ECO:0007669"/>
    <property type="project" value="UniProtKB-KW"/>
</dbReference>
<dbReference type="GO" id="GO:0016787">
    <property type="term" value="F:hydrolase activity"/>
    <property type="evidence" value="ECO:0007669"/>
    <property type="project" value="UniProtKB-KW"/>
</dbReference>
<keyword evidence="9" id="KW-0694">RNA-binding</keyword>
<dbReference type="FunFam" id="3.40.50.300:FF:000608">
    <property type="entry name" value="Mov10 RISC complex RNA helicase"/>
    <property type="match status" value="1"/>
</dbReference>
<evidence type="ECO:0000259" key="12">
    <source>
        <dbReference type="Pfam" id="PF13086"/>
    </source>
</evidence>
<comment type="catalytic activity">
    <reaction evidence="11">
        <text>ATP + H2O = ADP + phosphate + H(+)</text>
        <dbReference type="Rhea" id="RHEA:13065"/>
        <dbReference type="ChEBI" id="CHEBI:15377"/>
        <dbReference type="ChEBI" id="CHEBI:15378"/>
        <dbReference type="ChEBI" id="CHEBI:30616"/>
        <dbReference type="ChEBI" id="CHEBI:43474"/>
        <dbReference type="ChEBI" id="CHEBI:456216"/>
        <dbReference type="EC" id="3.6.4.13"/>
    </reaction>
</comment>
<name>A0AAD5VSY1_9AGAR</name>
<keyword evidence="4" id="KW-0963">Cytoplasm</keyword>
<dbReference type="SUPFAM" id="SSF52540">
    <property type="entry name" value="P-loop containing nucleoside triphosphate hydrolases"/>
    <property type="match status" value="1"/>
</dbReference>
<evidence type="ECO:0000256" key="10">
    <source>
        <dbReference type="ARBA" id="ARBA00023158"/>
    </source>
</evidence>
<feature type="domain" description="DNA2/NAM7 helicase helicase" evidence="12">
    <location>
        <begin position="401"/>
        <end position="459"/>
    </location>
</feature>
<dbReference type="Proteomes" id="UP001213000">
    <property type="component" value="Unassembled WGS sequence"/>
</dbReference>
<dbReference type="GO" id="GO:0005524">
    <property type="term" value="F:ATP binding"/>
    <property type="evidence" value="ECO:0007669"/>
    <property type="project" value="UniProtKB-KW"/>
</dbReference>
<dbReference type="InterPro" id="IPR041677">
    <property type="entry name" value="DNA2/NAM7_AAA_11"/>
</dbReference>
<dbReference type="InterPro" id="IPR041679">
    <property type="entry name" value="DNA2/NAM7-like_C"/>
</dbReference>
<accession>A0AAD5VSY1</accession>
<reference evidence="14" key="1">
    <citation type="submission" date="2022-07" db="EMBL/GenBank/DDBJ databases">
        <title>Genome Sequence of Leucocoprinus birnbaumii.</title>
        <authorList>
            <person name="Buettner E."/>
        </authorList>
    </citation>
    <scope>NUCLEOTIDE SEQUENCE</scope>
    <source>
        <strain evidence="14">VT141</strain>
    </source>
</reference>
<sequence>MPDCPNVLTSGNCTDQQCPNNHNVLRCSSCGERHKRSGGDAYKVALNDAEKDKNGVKVEGDLEFGIVNQQAASRPLEKRLRIWATSATSKVKLVSALLGQAKSHAWRRRLPSFSVTIESESKNISTVDATIILVNFGHKHIGRYEDRVELEFEDQQTKKRFIISRLARAIVGESGLHSQFKPREPYVPRRITGREPETNVVEGVKPPALKAISYVNAMPRPDVPPPLLSILTQSSAASARNIDTIRNRFLPKQLDVQSHGNHFKSLLWVEEHRMEHDLAGYDMTKSTLARHIPTTTWRFLALLKNARAWDRILVRRNEGPPGHWYAGHVHFVRQCEVGLRFHQSFEGWSQEQKYHIRFKLNKIPLWRQHQALDTHFDQPRILFPISSHLPKAPPPQQDIKPPGTGKTMTIVEAIKQLVKNKPNARILAYAPSNAAADLIASRLRDAFNIDELFRLYAPSRHKDQVPDELMPYTYYHELPNSRPCFGAPTMGRMKRFKVIVATCISASIISGIGMPRGHFTHIFVDEAGQATEPEALVPIRMMVDKATNVVLSGDPKQLGPIVRSGIASKLGLELSYLERLMELPSYDLKTCSGKSIVKLVKNYRSHNAILKYPNESFYEGDLQPCANTAITDSYLDSPWLPKGDFPIVFHSVSGKDDREASSPSFFNIDEVIAVKQYVQQLKANREFRTSDQDIGVITPYHAQCQKIRSALRSVADEVKVASVEDFQGQERRVIIISTVRSSKEFISYDIRHTLGFVASPRRFNVSVTRAKALLIVIGDPEVLGLDPLWRSFLNYVYLNKGWKGPEIPWDSTEPVNGDGGYDADIRDAARADMNDFTRRLEAFALEGTEEDMDAGIDRPWRELD</sequence>
<keyword evidence="7" id="KW-0347">Helicase</keyword>
<evidence type="ECO:0000259" key="13">
    <source>
        <dbReference type="Pfam" id="PF13087"/>
    </source>
</evidence>
<protein>
    <recommendedName>
        <fullName evidence="3">RNA helicase</fullName>
        <ecNumber evidence="3">3.6.4.13</ecNumber>
    </recommendedName>
</protein>
<keyword evidence="8" id="KW-0067">ATP-binding</keyword>
<dbReference type="PANTHER" id="PTHR45418:SF1">
    <property type="entry name" value="CANCER_TESTIS ANTIGEN 55"/>
    <property type="match status" value="1"/>
</dbReference>
<dbReference type="AlphaFoldDB" id="A0AAD5VSY1"/>
<dbReference type="Gene3D" id="3.40.50.300">
    <property type="entry name" value="P-loop containing nucleotide triphosphate hydrolases"/>
    <property type="match status" value="2"/>
</dbReference>
<dbReference type="Pfam" id="PF13086">
    <property type="entry name" value="AAA_11"/>
    <property type="match status" value="2"/>
</dbReference>
<dbReference type="GO" id="GO:0036464">
    <property type="term" value="C:cytoplasmic ribonucleoprotein granule"/>
    <property type="evidence" value="ECO:0007669"/>
    <property type="project" value="UniProtKB-SubCell"/>
</dbReference>
<keyword evidence="15" id="KW-1185">Reference proteome</keyword>
<evidence type="ECO:0000256" key="6">
    <source>
        <dbReference type="ARBA" id="ARBA00022801"/>
    </source>
</evidence>
<dbReference type="CDD" id="cd18808">
    <property type="entry name" value="SF1_C_Upf1"/>
    <property type="match status" value="1"/>
</dbReference>
<dbReference type="GO" id="GO:0032574">
    <property type="term" value="F:5'-3' RNA helicase activity"/>
    <property type="evidence" value="ECO:0007669"/>
    <property type="project" value="InterPro"/>
</dbReference>
<comment type="caution">
    <text evidence="14">The sequence shown here is derived from an EMBL/GenBank/DDBJ whole genome shotgun (WGS) entry which is preliminary data.</text>
</comment>
<dbReference type="InterPro" id="IPR047187">
    <property type="entry name" value="SF1_C_Upf1"/>
</dbReference>
<feature type="domain" description="DNA2/NAM7 helicase-like C-terminal" evidence="13">
    <location>
        <begin position="575"/>
        <end position="780"/>
    </location>
</feature>
<evidence type="ECO:0000256" key="9">
    <source>
        <dbReference type="ARBA" id="ARBA00022884"/>
    </source>
</evidence>
<dbReference type="EMBL" id="JANIEX010000318">
    <property type="protein sequence ID" value="KAJ3568903.1"/>
    <property type="molecule type" value="Genomic_DNA"/>
</dbReference>
<dbReference type="InterPro" id="IPR026122">
    <property type="entry name" value="MOV-10/SDE3_DEXXQ/H-box"/>
</dbReference>
<organism evidence="14 15">
    <name type="scientific">Leucocoprinus birnbaumii</name>
    <dbReference type="NCBI Taxonomy" id="56174"/>
    <lineage>
        <taxon>Eukaryota</taxon>
        <taxon>Fungi</taxon>
        <taxon>Dikarya</taxon>
        <taxon>Basidiomycota</taxon>
        <taxon>Agaricomycotina</taxon>
        <taxon>Agaricomycetes</taxon>
        <taxon>Agaricomycetidae</taxon>
        <taxon>Agaricales</taxon>
        <taxon>Agaricineae</taxon>
        <taxon>Agaricaceae</taxon>
        <taxon>Leucocoprinus</taxon>
    </lineage>
</organism>
<comment type="subcellular location">
    <subcellularLocation>
        <location evidence="1">Cytoplasm</location>
        <location evidence="1">Cytoplasmic ribonucleoprotein granule</location>
    </subcellularLocation>
</comment>
<evidence type="ECO:0000256" key="1">
    <source>
        <dbReference type="ARBA" id="ARBA00004331"/>
    </source>
</evidence>
<dbReference type="PANTHER" id="PTHR45418">
    <property type="entry name" value="CANCER/TESTIS ANTIGEN 55"/>
    <property type="match status" value="1"/>
</dbReference>
<evidence type="ECO:0000313" key="15">
    <source>
        <dbReference type="Proteomes" id="UP001213000"/>
    </source>
</evidence>
<keyword evidence="5" id="KW-0547">Nucleotide-binding</keyword>
<dbReference type="InterPro" id="IPR027417">
    <property type="entry name" value="P-loop_NTPase"/>
</dbReference>
<evidence type="ECO:0000313" key="14">
    <source>
        <dbReference type="EMBL" id="KAJ3568903.1"/>
    </source>
</evidence>
<feature type="domain" description="DNA2/NAM7 helicase helicase" evidence="12">
    <location>
        <begin position="494"/>
        <end position="564"/>
    </location>
</feature>
<evidence type="ECO:0000256" key="5">
    <source>
        <dbReference type="ARBA" id="ARBA00022741"/>
    </source>
</evidence>
<evidence type="ECO:0000256" key="8">
    <source>
        <dbReference type="ARBA" id="ARBA00022840"/>
    </source>
</evidence>
<dbReference type="Pfam" id="PF13087">
    <property type="entry name" value="AAA_12"/>
    <property type="match status" value="1"/>
</dbReference>
<proteinExistence type="inferred from homology"/>
<dbReference type="CDD" id="cd18038">
    <property type="entry name" value="DEXXQc_Helz-like"/>
    <property type="match status" value="1"/>
</dbReference>
<dbReference type="GO" id="GO:0031047">
    <property type="term" value="P:regulatory ncRNA-mediated gene silencing"/>
    <property type="evidence" value="ECO:0007669"/>
    <property type="project" value="UniProtKB-KW"/>
</dbReference>
<evidence type="ECO:0000256" key="7">
    <source>
        <dbReference type="ARBA" id="ARBA00022806"/>
    </source>
</evidence>